<dbReference type="InterPro" id="IPR001387">
    <property type="entry name" value="Cro/C1-type_HTH"/>
</dbReference>
<dbReference type="InterPro" id="IPR050807">
    <property type="entry name" value="TransReg_Diox_bact_type"/>
</dbReference>
<organism evidence="3 4">
    <name type="scientific">Streptomyces filamentosus</name>
    <name type="common">Streptomyces roseosporus</name>
    <dbReference type="NCBI Taxonomy" id="67294"/>
    <lineage>
        <taxon>Bacteria</taxon>
        <taxon>Bacillati</taxon>
        <taxon>Actinomycetota</taxon>
        <taxon>Actinomycetes</taxon>
        <taxon>Kitasatosporales</taxon>
        <taxon>Streptomycetaceae</taxon>
        <taxon>Streptomyces</taxon>
    </lineage>
</organism>
<proteinExistence type="predicted"/>
<dbReference type="PANTHER" id="PTHR46797">
    <property type="entry name" value="HTH-TYPE TRANSCRIPTIONAL REGULATOR"/>
    <property type="match status" value="1"/>
</dbReference>
<dbReference type="Pfam" id="PF01381">
    <property type="entry name" value="HTH_3"/>
    <property type="match status" value="1"/>
</dbReference>
<dbReference type="Gene3D" id="1.10.260.40">
    <property type="entry name" value="lambda repressor-like DNA-binding domains"/>
    <property type="match status" value="1"/>
</dbReference>
<evidence type="ECO:0000313" key="3">
    <source>
        <dbReference type="EMBL" id="GHG04892.1"/>
    </source>
</evidence>
<reference evidence="3" key="2">
    <citation type="submission" date="2020-09" db="EMBL/GenBank/DDBJ databases">
        <authorList>
            <person name="Sun Q."/>
            <person name="Ohkuma M."/>
        </authorList>
    </citation>
    <scope>NUCLEOTIDE SEQUENCE</scope>
    <source>
        <strain evidence="3">JCM 4122</strain>
    </source>
</reference>
<dbReference type="SMART" id="SM00530">
    <property type="entry name" value="HTH_XRE"/>
    <property type="match status" value="1"/>
</dbReference>
<dbReference type="PROSITE" id="PS50943">
    <property type="entry name" value="HTH_CROC1"/>
    <property type="match status" value="1"/>
</dbReference>
<keyword evidence="4" id="KW-1185">Reference proteome</keyword>
<keyword evidence="1" id="KW-0238">DNA-binding</keyword>
<comment type="caution">
    <text evidence="3">The sequence shown here is derived from an EMBL/GenBank/DDBJ whole genome shotgun (WGS) entry which is preliminary data.</text>
</comment>
<dbReference type="GO" id="GO:0003677">
    <property type="term" value="F:DNA binding"/>
    <property type="evidence" value="ECO:0007669"/>
    <property type="project" value="UniProtKB-KW"/>
</dbReference>
<reference evidence="3" key="1">
    <citation type="journal article" date="2014" name="Int. J. Syst. Evol. Microbiol.">
        <title>Complete genome sequence of Corynebacterium casei LMG S-19264T (=DSM 44701T), isolated from a smear-ripened cheese.</title>
        <authorList>
            <consortium name="US DOE Joint Genome Institute (JGI-PGF)"/>
            <person name="Walter F."/>
            <person name="Albersmeier A."/>
            <person name="Kalinowski J."/>
            <person name="Ruckert C."/>
        </authorList>
    </citation>
    <scope>NUCLEOTIDE SEQUENCE</scope>
    <source>
        <strain evidence="3">JCM 4122</strain>
    </source>
</reference>
<dbReference type="PANTHER" id="PTHR46797:SF1">
    <property type="entry name" value="METHYLPHOSPHONATE SYNTHASE"/>
    <property type="match status" value="1"/>
</dbReference>
<dbReference type="EMBL" id="BNBE01000002">
    <property type="protein sequence ID" value="GHG04892.1"/>
    <property type="molecule type" value="Genomic_DNA"/>
</dbReference>
<evidence type="ECO:0000313" key="4">
    <source>
        <dbReference type="Proteomes" id="UP000632849"/>
    </source>
</evidence>
<dbReference type="GO" id="GO:0003700">
    <property type="term" value="F:DNA-binding transcription factor activity"/>
    <property type="evidence" value="ECO:0007669"/>
    <property type="project" value="TreeGrafter"/>
</dbReference>
<evidence type="ECO:0000259" key="2">
    <source>
        <dbReference type="PROSITE" id="PS50943"/>
    </source>
</evidence>
<name>A0A919EPB8_STRFL</name>
<protein>
    <recommendedName>
        <fullName evidence="2">HTH cro/C1-type domain-containing protein</fullName>
    </recommendedName>
</protein>
<dbReference type="GO" id="GO:0005829">
    <property type="term" value="C:cytosol"/>
    <property type="evidence" value="ECO:0007669"/>
    <property type="project" value="TreeGrafter"/>
</dbReference>
<dbReference type="CDD" id="cd00093">
    <property type="entry name" value="HTH_XRE"/>
    <property type="match status" value="1"/>
</dbReference>
<feature type="domain" description="HTH cro/C1-type" evidence="2">
    <location>
        <begin position="35"/>
        <end position="89"/>
    </location>
</feature>
<dbReference type="Proteomes" id="UP000632849">
    <property type="component" value="Unassembled WGS sequence"/>
</dbReference>
<accession>A0A919EPB8</accession>
<dbReference type="AlphaFoldDB" id="A0A919EPB8"/>
<dbReference type="SUPFAM" id="SSF47413">
    <property type="entry name" value="lambda repressor-like DNA-binding domains"/>
    <property type="match status" value="1"/>
</dbReference>
<gene>
    <name evidence="3" type="ORF">GCM10017667_39380</name>
</gene>
<evidence type="ECO:0000256" key="1">
    <source>
        <dbReference type="ARBA" id="ARBA00023125"/>
    </source>
</evidence>
<sequence length="101" mass="11069">MLRYPSWSPRWCACWHREVHQNAPHPWPQAFGFAVRDARERNGLSIEGLAGTAGQSARMVIGIEHGKRNPSLLTILALAQGLGVSPGQLIESAEARRETAA</sequence>
<dbReference type="InterPro" id="IPR010982">
    <property type="entry name" value="Lambda_DNA-bd_dom_sf"/>
</dbReference>